<reference evidence="4 5" key="1">
    <citation type="journal article" date="2013" name="Curr. Biol.">
        <title>The Genome of the Foraminiferan Reticulomyxa filosa.</title>
        <authorList>
            <person name="Glockner G."/>
            <person name="Hulsmann N."/>
            <person name="Schleicher M."/>
            <person name="Noegel A.A."/>
            <person name="Eichinger L."/>
            <person name="Gallinger C."/>
            <person name="Pawlowski J."/>
            <person name="Sierra R."/>
            <person name="Euteneuer U."/>
            <person name="Pillet L."/>
            <person name="Moustafa A."/>
            <person name="Platzer M."/>
            <person name="Groth M."/>
            <person name="Szafranski K."/>
            <person name="Schliwa M."/>
        </authorList>
    </citation>
    <scope>NUCLEOTIDE SEQUENCE [LARGE SCALE GENOMIC DNA]</scope>
</reference>
<evidence type="ECO:0000256" key="3">
    <source>
        <dbReference type="SAM" id="SignalP"/>
    </source>
</evidence>
<name>X6NVZ5_RETFI</name>
<accession>X6NVZ5</accession>
<organism evidence="4 5">
    <name type="scientific">Reticulomyxa filosa</name>
    <dbReference type="NCBI Taxonomy" id="46433"/>
    <lineage>
        <taxon>Eukaryota</taxon>
        <taxon>Sar</taxon>
        <taxon>Rhizaria</taxon>
        <taxon>Retaria</taxon>
        <taxon>Foraminifera</taxon>
        <taxon>Monothalamids</taxon>
        <taxon>Reticulomyxidae</taxon>
        <taxon>Reticulomyxa</taxon>
    </lineage>
</organism>
<gene>
    <name evidence="4" type="ORF">RFI_06650</name>
</gene>
<feature type="compositionally biased region" description="Basic residues" evidence="1">
    <location>
        <begin position="236"/>
        <end position="247"/>
    </location>
</feature>
<protein>
    <submittedName>
        <fullName evidence="4">Uncharacterized protein</fullName>
    </submittedName>
</protein>
<keyword evidence="5" id="KW-1185">Reference proteome</keyword>
<feature type="signal peptide" evidence="3">
    <location>
        <begin position="1"/>
        <end position="26"/>
    </location>
</feature>
<sequence>SRQSEPPFFFFFFCVCSFCLKHCIECAIQRNALADGLFYTVGFTLYFIVLWLWYFLVWVREKSRASATSFEQKQIPPKDAYNFLVLFALTAGSLGVVDFVIWVSRKWCSRNWARQSYYHIAYKIGLRVQNDHKNDDVYFRFFSFFHTHTFKLKKNKKNRNLKKKKTNVKNIESKLTNTILQGSLNVNVNDVNVNDVNVNENENNASSRRLKSPSTEEKKALPRHPPKPGQLSPNHEKKKSILKKLQM</sequence>
<feature type="transmembrane region" description="Helical" evidence="2">
    <location>
        <begin position="36"/>
        <end position="59"/>
    </location>
</feature>
<keyword evidence="2" id="KW-0812">Transmembrane</keyword>
<dbReference type="Proteomes" id="UP000023152">
    <property type="component" value="Unassembled WGS sequence"/>
</dbReference>
<feature type="region of interest" description="Disordered" evidence="1">
    <location>
        <begin position="197"/>
        <end position="247"/>
    </location>
</feature>
<evidence type="ECO:0000256" key="1">
    <source>
        <dbReference type="SAM" id="MobiDB-lite"/>
    </source>
</evidence>
<keyword evidence="2" id="KW-1133">Transmembrane helix</keyword>
<proteinExistence type="predicted"/>
<dbReference type="EMBL" id="ASPP01005455">
    <property type="protein sequence ID" value="ETO30470.1"/>
    <property type="molecule type" value="Genomic_DNA"/>
</dbReference>
<evidence type="ECO:0000256" key="2">
    <source>
        <dbReference type="SAM" id="Phobius"/>
    </source>
</evidence>
<feature type="chain" id="PRO_5004976980" evidence="3">
    <location>
        <begin position="27"/>
        <end position="247"/>
    </location>
</feature>
<keyword evidence="2" id="KW-0472">Membrane</keyword>
<evidence type="ECO:0000313" key="4">
    <source>
        <dbReference type="EMBL" id="ETO30470.1"/>
    </source>
</evidence>
<feature type="non-terminal residue" evidence="4">
    <location>
        <position position="1"/>
    </location>
</feature>
<evidence type="ECO:0000313" key="5">
    <source>
        <dbReference type="Proteomes" id="UP000023152"/>
    </source>
</evidence>
<feature type="transmembrane region" description="Helical" evidence="2">
    <location>
        <begin position="80"/>
        <end position="103"/>
    </location>
</feature>
<dbReference type="AlphaFoldDB" id="X6NVZ5"/>
<keyword evidence="3" id="KW-0732">Signal</keyword>
<comment type="caution">
    <text evidence="4">The sequence shown here is derived from an EMBL/GenBank/DDBJ whole genome shotgun (WGS) entry which is preliminary data.</text>
</comment>